<evidence type="ECO:0000256" key="6">
    <source>
        <dbReference type="ARBA" id="ARBA00023242"/>
    </source>
</evidence>
<dbReference type="SUPFAM" id="SSF57701">
    <property type="entry name" value="Zn2/Cys6 DNA-binding domain"/>
    <property type="match status" value="1"/>
</dbReference>
<dbReference type="SMART" id="SM00066">
    <property type="entry name" value="GAL4"/>
    <property type="match status" value="1"/>
</dbReference>
<dbReference type="STRING" id="1450538.A0A2V5H5B4"/>
<dbReference type="InterPro" id="IPR001138">
    <property type="entry name" value="Zn2Cys6_DnaBD"/>
</dbReference>
<comment type="subcellular location">
    <subcellularLocation>
        <location evidence="1">Nucleus</location>
    </subcellularLocation>
</comment>
<evidence type="ECO:0000256" key="2">
    <source>
        <dbReference type="ARBA" id="ARBA00022723"/>
    </source>
</evidence>
<sequence>MPPFRRKSRLDKVPNACEECKKRKTKCSGRFPCQSCVARHVDCTFKRPERKVLVSESYLRALEDNCALRRPQSAPPTKELSEERVPRSSPPSPSLADGNYVSQLPQRSTAETLITNPLVSATSFYLKDTTGRYRYCGPSSSWSFSQRVFLLLKSAVPDYPCPDLPFHIDGCTWELSWSRTDFDDVSVVEGLPSLDDFLYLLNTVKFHSSRMLYLVDEDEFIPHLHEFYDRGLEKAKAQPLWFIQYLLIIALAKAFLTTPRNPKLPPGSAFFTRAMSLVPDFIGLNRQPNRGMQILYLIGLYLVSVDMKDAAYVYVGQAIRMCIMEGIYREPPDGLFGTGIAHQCRNIWWSAYILDRQLSSMIGGPVSIQDAEITCALPVAYDQSEDALFFTMHVKLSRTIGRVLNSVYTTDFRLRQSFISTIQSVLREMADILRETEEMAAKVSHHSLRTVSTMTSHLTVKYHQCIILATRPLFLHFLISRLQPQDQRGETVIPVQLRPLLETSLQSAKISLRTLSVLYEQSLLESFLPFDLEGIFSSAFILTIAHFIDPALVPDMASYVLTASRMLSDIVAKGNMTAALRQKELDLLQRMTGHVVSGESSADDDGRESVSRMVSFPEQTDRAVESEFMMTDEEITMSPTQILSLAEHLDLLNESAWDIGFGLEGQRLM</sequence>
<keyword evidence="5" id="KW-0804">Transcription</keyword>
<evidence type="ECO:0000256" key="5">
    <source>
        <dbReference type="ARBA" id="ARBA00023163"/>
    </source>
</evidence>
<dbReference type="AlphaFoldDB" id="A0A2V5H5B4"/>
<keyword evidence="4" id="KW-0238">DNA-binding</keyword>
<dbReference type="InterPro" id="IPR036864">
    <property type="entry name" value="Zn2-C6_fun-type_DNA-bd_sf"/>
</dbReference>
<dbReference type="InterPro" id="IPR051711">
    <property type="entry name" value="Stress_Response_Reg"/>
</dbReference>
<keyword evidence="2" id="KW-0479">Metal-binding</keyword>
<gene>
    <name evidence="9" type="ORF">BO99DRAFT_391519</name>
</gene>
<name>A0A2V5H5B4_ASPV1</name>
<evidence type="ECO:0000313" key="10">
    <source>
        <dbReference type="Proteomes" id="UP000249829"/>
    </source>
</evidence>
<dbReference type="Gene3D" id="4.10.240.10">
    <property type="entry name" value="Zn(2)-C6 fungal-type DNA-binding domain"/>
    <property type="match status" value="1"/>
</dbReference>
<dbReference type="PANTHER" id="PTHR47540:SF6">
    <property type="entry name" value="ZN(II)2CYS6 TRANSCRIPTION FACTOR (EUROFUNG)"/>
    <property type="match status" value="1"/>
</dbReference>
<dbReference type="Proteomes" id="UP000249829">
    <property type="component" value="Unassembled WGS sequence"/>
</dbReference>
<evidence type="ECO:0000256" key="1">
    <source>
        <dbReference type="ARBA" id="ARBA00004123"/>
    </source>
</evidence>
<evidence type="ECO:0000256" key="3">
    <source>
        <dbReference type="ARBA" id="ARBA00023015"/>
    </source>
</evidence>
<reference evidence="9 10" key="1">
    <citation type="submission" date="2018-02" db="EMBL/GenBank/DDBJ databases">
        <title>The genomes of Aspergillus section Nigri reveals drivers in fungal speciation.</title>
        <authorList>
            <consortium name="DOE Joint Genome Institute"/>
            <person name="Vesth T.C."/>
            <person name="Nybo J."/>
            <person name="Theobald S."/>
            <person name="Brandl J."/>
            <person name="Frisvad J.C."/>
            <person name="Nielsen K.F."/>
            <person name="Lyhne E.K."/>
            <person name="Kogle M.E."/>
            <person name="Kuo A."/>
            <person name="Riley R."/>
            <person name="Clum A."/>
            <person name="Nolan M."/>
            <person name="Lipzen A."/>
            <person name="Salamov A."/>
            <person name="Henrissat B."/>
            <person name="Wiebenga A."/>
            <person name="De vries R.P."/>
            <person name="Grigoriev I.V."/>
            <person name="Mortensen U.H."/>
            <person name="Andersen M.R."/>
            <person name="Baker S.E."/>
        </authorList>
    </citation>
    <scope>NUCLEOTIDE SEQUENCE [LARGE SCALE GENOMIC DNA]</scope>
    <source>
        <strain evidence="9 10">CBS 115571</strain>
    </source>
</reference>
<dbReference type="GO" id="GO:0006351">
    <property type="term" value="P:DNA-templated transcription"/>
    <property type="evidence" value="ECO:0007669"/>
    <property type="project" value="InterPro"/>
</dbReference>
<evidence type="ECO:0000259" key="8">
    <source>
        <dbReference type="PROSITE" id="PS50048"/>
    </source>
</evidence>
<evidence type="ECO:0000313" key="9">
    <source>
        <dbReference type="EMBL" id="PYI16013.1"/>
    </source>
</evidence>
<dbReference type="GO" id="GO:0045944">
    <property type="term" value="P:positive regulation of transcription by RNA polymerase II"/>
    <property type="evidence" value="ECO:0007669"/>
    <property type="project" value="TreeGrafter"/>
</dbReference>
<accession>A0A2V5H5B4</accession>
<dbReference type="PROSITE" id="PS00463">
    <property type="entry name" value="ZN2_CY6_FUNGAL_1"/>
    <property type="match status" value="1"/>
</dbReference>
<keyword evidence="10" id="KW-1185">Reference proteome</keyword>
<evidence type="ECO:0000256" key="7">
    <source>
        <dbReference type="SAM" id="MobiDB-lite"/>
    </source>
</evidence>
<dbReference type="GO" id="GO:0000981">
    <property type="term" value="F:DNA-binding transcription factor activity, RNA polymerase II-specific"/>
    <property type="evidence" value="ECO:0007669"/>
    <property type="project" value="InterPro"/>
</dbReference>
<feature type="domain" description="Zn(2)-C6 fungal-type" evidence="8">
    <location>
        <begin position="16"/>
        <end position="45"/>
    </location>
</feature>
<dbReference type="OMA" id="NGHIRAR"/>
<organism evidence="9 10">
    <name type="scientific">Aspergillus violaceofuscus (strain CBS 115571)</name>
    <dbReference type="NCBI Taxonomy" id="1450538"/>
    <lineage>
        <taxon>Eukaryota</taxon>
        <taxon>Fungi</taxon>
        <taxon>Dikarya</taxon>
        <taxon>Ascomycota</taxon>
        <taxon>Pezizomycotina</taxon>
        <taxon>Eurotiomycetes</taxon>
        <taxon>Eurotiomycetidae</taxon>
        <taxon>Eurotiales</taxon>
        <taxon>Aspergillaceae</taxon>
        <taxon>Aspergillus</taxon>
    </lineage>
</organism>
<dbReference type="PROSITE" id="PS50048">
    <property type="entry name" value="ZN2_CY6_FUNGAL_2"/>
    <property type="match status" value="1"/>
</dbReference>
<dbReference type="CDD" id="cd12148">
    <property type="entry name" value="fungal_TF_MHR"/>
    <property type="match status" value="1"/>
</dbReference>
<dbReference type="EMBL" id="KZ825176">
    <property type="protein sequence ID" value="PYI16013.1"/>
    <property type="molecule type" value="Genomic_DNA"/>
</dbReference>
<feature type="region of interest" description="Disordered" evidence="7">
    <location>
        <begin position="70"/>
        <end position="100"/>
    </location>
</feature>
<proteinExistence type="predicted"/>
<dbReference type="InterPro" id="IPR007219">
    <property type="entry name" value="XnlR_reg_dom"/>
</dbReference>
<dbReference type="Pfam" id="PF04082">
    <property type="entry name" value="Fungal_trans"/>
    <property type="match status" value="1"/>
</dbReference>
<evidence type="ECO:0000256" key="4">
    <source>
        <dbReference type="ARBA" id="ARBA00023125"/>
    </source>
</evidence>
<dbReference type="GO" id="GO:0043565">
    <property type="term" value="F:sequence-specific DNA binding"/>
    <property type="evidence" value="ECO:0007669"/>
    <property type="project" value="TreeGrafter"/>
</dbReference>
<dbReference type="CDD" id="cd00067">
    <property type="entry name" value="GAL4"/>
    <property type="match status" value="1"/>
</dbReference>
<dbReference type="GO" id="GO:0008270">
    <property type="term" value="F:zinc ion binding"/>
    <property type="evidence" value="ECO:0007669"/>
    <property type="project" value="InterPro"/>
</dbReference>
<keyword evidence="6" id="KW-0539">Nucleus</keyword>
<dbReference type="GO" id="GO:0005634">
    <property type="term" value="C:nucleus"/>
    <property type="evidence" value="ECO:0007669"/>
    <property type="project" value="UniProtKB-SubCell"/>
</dbReference>
<dbReference type="SMART" id="SM00906">
    <property type="entry name" value="Fungal_trans"/>
    <property type="match status" value="1"/>
</dbReference>
<dbReference type="PANTHER" id="PTHR47540">
    <property type="entry name" value="THIAMINE REPRESSIBLE GENES REGULATORY PROTEIN THI5"/>
    <property type="match status" value="1"/>
</dbReference>
<protein>
    <recommendedName>
        <fullName evidence="8">Zn(2)-C6 fungal-type domain-containing protein</fullName>
    </recommendedName>
</protein>
<dbReference type="Pfam" id="PF00172">
    <property type="entry name" value="Zn_clus"/>
    <property type="match status" value="1"/>
</dbReference>
<keyword evidence="3" id="KW-0805">Transcription regulation</keyword>